<dbReference type="EMBL" id="CP000107">
    <property type="protein sequence ID" value="AAZ68409.1"/>
    <property type="molecule type" value="Genomic_DNA"/>
</dbReference>
<accession>A0ACA6AWM7</accession>
<name>A0ACA6AWM7_EHRCJ</name>
<proteinExistence type="predicted"/>
<evidence type="ECO:0000313" key="2">
    <source>
        <dbReference type="Proteomes" id="UP000000435"/>
    </source>
</evidence>
<sequence>MKNDKTNLFNKKLIHKWQMAYICMSVFYLMLLSSAFFVMLYAPNDVKFIANYLLLGVACISFIAQLINITCNILNIVNIKREQKRNSKVATEARKELTVAVGFIGESIALLGIAVVVIMLGAQWLSFGAVALPLRILNIFASTFSIVYGSILLCKSIKTNSESKDSPNFNFRFHAKWVLVNSILFISLGFYNLIYETILHEVLDFTNNHGLAMLLKATVFLGYVCVLSSIFFSQLFDMHATMDKDAVIRCKIGYSSEEAEGLLKIQDCQGLKFKS</sequence>
<gene>
    <name evidence="1" type="ordered locus">Ecaj_0366</name>
</gene>
<protein>
    <submittedName>
        <fullName evidence="1">Uncharacterized protein</fullName>
    </submittedName>
</protein>
<dbReference type="Proteomes" id="UP000000435">
    <property type="component" value="Chromosome"/>
</dbReference>
<evidence type="ECO:0000313" key="1">
    <source>
        <dbReference type="EMBL" id="AAZ68409.1"/>
    </source>
</evidence>
<reference evidence="2" key="1">
    <citation type="journal article" date="2006" name="J. Bacteriol.">
        <title>The genome of the obligately intracellular bacterium Ehrlichia canis reveals themes of complex membrane structure and immune evasion strategies.</title>
        <authorList>
            <person name="Mavromatis K."/>
            <person name="Doyle C.K."/>
            <person name="Lykidis A."/>
            <person name="Ivanova N."/>
            <person name="Francino M.P."/>
            <person name="Chain P."/>
            <person name="Shin M."/>
            <person name="Malfatti S."/>
            <person name="Larimer F."/>
            <person name="Copeland A."/>
            <person name="Detter J.C."/>
            <person name="Land M."/>
            <person name="Richardson P.M."/>
            <person name="Yu X.J."/>
            <person name="Walker D.H."/>
            <person name="McBride J.W."/>
            <person name="Kyrpides N.C."/>
        </authorList>
    </citation>
    <scope>NUCLEOTIDE SEQUENCE [LARGE SCALE GENOMIC DNA]</scope>
    <source>
        <strain evidence="2">Jake</strain>
    </source>
</reference>
<keyword evidence="2" id="KW-1185">Reference proteome</keyword>
<organism evidence="1 2">
    <name type="scientific">Ehrlichia canis (strain Jake)</name>
    <dbReference type="NCBI Taxonomy" id="269484"/>
    <lineage>
        <taxon>Bacteria</taxon>
        <taxon>Pseudomonadati</taxon>
        <taxon>Pseudomonadota</taxon>
        <taxon>Alphaproteobacteria</taxon>
        <taxon>Rickettsiales</taxon>
        <taxon>Anaplasmataceae</taxon>
        <taxon>Ehrlichia</taxon>
    </lineage>
</organism>